<gene>
    <name evidence="1" type="ORF">MTR67_018718</name>
</gene>
<sequence>MRGTYKLRFLSVVLVCSKRLVNFVRYVVLKLSFCYFPWAMKEFSPLVTLALTRWCRGSLGGTSLYKIMMSTINKSWLVEKLVFVSSIPSS</sequence>
<accession>A0AAF0QLI2</accession>
<keyword evidence="2" id="KW-1185">Reference proteome</keyword>
<dbReference type="Proteomes" id="UP001234989">
    <property type="component" value="Chromosome 4"/>
</dbReference>
<dbReference type="AlphaFoldDB" id="A0AAF0QLI2"/>
<evidence type="ECO:0000313" key="2">
    <source>
        <dbReference type="Proteomes" id="UP001234989"/>
    </source>
</evidence>
<dbReference type="EMBL" id="CP133615">
    <property type="protein sequence ID" value="WMV25333.1"/>
    <property type="molecule type" value="Genomic_DNA"/>
</dbReference>
<reference evidence="1" key="1">
    <citation type="submission" date="2023-08" db="EMBL/GenBank/DDBJ databases">
        <title>A de novo genome assembly of Solanum verrucosum Schlechtendal, a Mexican diploid species geographically isolated from the other diploid A-genome species in potato relatives.</title>
        <authorList>
            <person name="Hosaka K."/>
        </authorList>
    </citation>
    <scope>NUCLEOTIDE SEQUENCE</scope>
    <source>
        <tissue evidence="1">Young leaves</tissue>
    </source>
</reference>
<evidence type="ECO:0000313" key="1">
    <source>
        <dbReference type="EMBL" id="WMV25333.1"/>
    </source>
</evidence>
<name>A0AAF0QLI2_SOLVR</name>
<protein>
    <submittedName>
        <fullName evidence="1">Uncharacterized protein</fullName>
    </submittedName>
</protein>
<proteinExistence type="predicted"/>
<organism evidence="1 2">
    <name type="scientific">Solanum verrucosum</name>
    <dbReference type="NCBI Taxonomy" id="315347"/>
    <lineage>
        <taxon>Eukaryota</taxon>
        <taxon>Viridiplantae</taxon>
        <taxon>Streptophyta</taxon>
        <taxon>Embryophyta</taxon>
        <taxon>Tracheophyta</taxon>
        <taxon>Spermatophyta</taxon>
        <taxon>Magnoliopsida</taxon>
        <taxon>eudicotyledons</taxon>
        <taxon>Gunneridae</taxon>
        <taxon>Pentapetalae</taxon>
        <taxon>asterids</taxon>
        <taxon>lamiids</taxon>
        <taxon>Solanales</taxon>
        <taxon>Solanaceae</taxon>
        <taxon>Solanoideae</taxon>
        <taxon>Solaneae</taxon>
        <taxon>Solanum</taxon>
    </lineage>
</organism>